<evidence type="ECO:0000256" key="2">
    <source>
        <dbReference type="ARBA" id="ARBA00001936"/>
    </source>
</evidence>
<gene>
    <name evidence="21" type="ORF">BP01DRAFT_418467</name>
</gene>
<dbReference type="InterPro" id="IPR007191">
    <property type="entry name" value="Sec8_exocyst_N"/>
</dbReference>
<dbReference type="GO" id="GO:0000145">
    <property type="term" value="C:exocyst"/>
    <property type="evidence" value="ECO:0007669"/>
    <property type="project" value="InterPro"/>
</dbReference>
<keyword evidence="7" id="KW-0031">Aminopeptidase</keyword>
<feature type="domain" description="Peptidase M24" evidence="16">
    <location>
        <begin position="360"/>
        <end position="576"/>
    </location>
</feature>
<dbReference type="STRING" id="1450539.A0A318Z3Z3"/>
<evidence type="ECO:0000259" key="20">
    <source>
        <dbReference type="Pfam" id="PF20652"/>
    </source>
</evidence>
<dbReference type="EC" id="3.4.11.9" evidence="5"/>
<dbReference type="GO" id="GO:0070006">
    <property type="term" value="F:metalloaminopeptidase activity"/>
    <property type="evidence" value="ECO:0007669"/>
    <property type="project" value="InterPro"/>
</dbReference>
<dbReference type="OrthoDB" id="272977at2759"/>
<evidence type="ECO:0000259" key="19">
    <source>
        <dbReference type="Pfam" id="PF16188"/>
    </source>
</evidence>
<evidence type="ECO:0000256" key="3">
    <source>
        <dbReference type="ARBA" id="ARBA00002443"/>
    </source>
</evidence>
<dbReference type="Pfam" id="PF01321">
    <property type="entry name" value="Creatinase_N"/>
    <property type="match status" value="1"/>
</dbReference>
<dbReference type="SUPFAM" id="SSF55920">
    <property type="entry name" value="Creatinase/aminopeptidase"/>
    <property type="match status" value="1"/>
</dbReference>
<dbReference type="FunFam" id="3.40.350.10:FF:000003">
    <property type="entry name" value="Xaa-pro aminopeptidase P"/>
    <property type="match status" value="1"/>
</dbReference>
<dbReference type="Proteomes" id="UP000248349">
    <property type="component" value="Unassembled WGS sequence"/>
</dbReference>
<dbReference type="CDD" id="cd01085">
    <property type="entry name" value="APP"/>
    <property type="match status" value="1"/>
</dbReference>
<evidence type="ECO:0000313" key="21">
    <source>
        <dbReference type="EMBL" id="PYH41719.1"/>
    </source>
</evidence>
<dbReference type="Pfam" id="PF16188">
    <property type="entry name" value="Peptidase_M24_C"/>
    <property type="match status" value="1"/>
</dbReference>
<feature type="domain" description="Exocyst complex component Sec8 middle helical bundle" evidence="20">
    <location>
        <begin position="1043"/>
        <end position="1291"/>
    </location>
</feature>
<evidence type="ECO:0000256" key="6">
    <source>
        <dbReference type="ARBA" id="ARBA00020658"/>
    </source>
</evidence>
<evidence type="ECO:0000256" key="8">
    <source>
        <dbReference type="ARBA" id="ARBA00022670"/>
    </source>
</evidence>
<dbReference type="InterPro" id="IPR050422">
    <property type="entry name" value="X-Pro_aminopeptidase_P"/>
</dbReference>
<dbReference type="InterPro" id="IPR001131">
    <property type="entry name" value="Peptidase_M24B_aminopep-P_CS"/>
</dbReference>
<organism evidence="21 22">
    <name type="scientific">Aspergillus saccharolyticus JOP 1030-1</name>
    <dbReference type="NCBI Taxonomy" id="1450539"/>
    <lineage>
        <taxon>Eukaryota</taxon>
        <taxon>Fungi</taxon>
        <taxon>Dikarya</taxon>
        <taxon>Ascomycota</taxon>
        <taxon>Pezizomycotina</taxon>
        <taxon>Eurotiomycetes</taxon>
        <taxon>Eurotiomycetidae</taxon>
        <taxon>Eurotiales</taxon>
        <taxon>Aspergillaceae</taxon>
        <taxon>Aspergillus</taxon>
        <taxon>Aspergillus subgen. Circumdati</taxon>
    </lineage>
</organism>
<evidence type="ECO:0000259" key="18">
    <source>
        <dbReference type="Pfam" id="PF04048"/>
    </source>
</evidence>
<dbReference type="Gene3D" id="3.90.230.10">
    <property type="entry name" value="Creatinase/methionine aminopeptidase superfamily"/>
    <property type="match status" value="1"/>
</dbReference>
<keyword evidence="22" id="KW-1185">Reference proteome</keyword>
<dbReference type="GeneID" id="37080560"/>
<dbReference type="Pfam" id="PF16189">
    <property type="entry name" value="Creatinase_N_2"/>
    <property type="match status" value="1"/>
</dbReference>
<comment type="function">
    <text evidence="3">Catalyzes the removal of a penultimate prolyl residue from the N-termini of peptides.</text>
</comment>
<evidence type="ECO:0000259" key="16">
    <source>
        <dbReference type="Pfam" id="PF00557"/>
    </source>
</evidence>
<keyword evidence="9" id="KW-0479">Metal-binding</keyword>
<dbReference type="GO" id="GO:0046872">
    <property type="term" value="F:metal ion binding"/>
    <property type="evidence" value="ECO:0007669"/>
    <property type="project" value="UniProtKB-KW"/>
</dbReference>
<dbReference type="InterPro" id="IPR000587">
    <property type="entry name" value="Creatinase_N"/>
</dbReference>
<evidence type="ECO:0000256" key="1">
    <source>
        <dbReference type="ARBA" id="ARBA00001424"/>
    </source>
</evidence>
<dbReference type="SUPFAM" id="SSF53092">
    <property type="entry name" value="Creatinase/prolidase N-terminal domain"/>
    <property type="match status" value="1"/>
</dbReference>
<dbReference type="InterPro" id="IPR048630">
    <property type="entry name" value="Sec8_M"/>
</dbReference>
<keyword evidence="10" id="KW-0378">Hydrolase</keyword>
<comment type="cofactor">
    <cofactor evidence="2">
        <name>Mn(2+)</name>
        <dbReference type="ChEBI" id="CHEBI:29035"/>
    </cofactor>
</comment>
<evidence type="ECO:0000256" key="4">
    <source>
        <dbReference type="ARBA" id="ARBA00008766"/>
    </source>
</evidence>
<dbReference type="InterPro" id="IPR032416">
    <property type="entry name" value="Peptidase_M24_C"/>
</dbReference>
<dbReference type="RefSeq" id="XP_025427701.1">
    <property type="nucleotide sequence ID" value="XM_025579331.1"/>
</dbReference>
<evidence type="ECO:0000256" key="11">
    <source>
        <dbReference type="ARBA" id="ARBA00023049"/>
    </source>
</evidence>
<sequence length="1817" mass="201115">MLFSHPPIRLSWISAFRSARKLPLPRARPFSSSTPRFIIDMETVNTSERLAKLRQLMQEHKVDVYIVPSEDSHQSEYIAPCDGRREFISGFSGSAGTAIISLSKAALSTDGRYFNQAAKQLDNNWVLLKRGVEGVPTWQEWTTEQAEGGKVVGVDPALITASGARSLSETLKKKGSSLVGVQNLVDMVWKDGRPAPPREKVTVHPEKYAGKSFQEKIQDLRKELENKKAAGIVISMLDEIAWLFNLRGNDIPYNPVFFSYAIVTPTTVDLYVDDDKLTPEVKAHLGQDVVIKPYDSIFADAKALSVSLKQQAEGAPTKFLVSNRASWALSLSLGGEDQVDEVRSPIGDAKAVKNEVELAGMRACHIRDGAALSEYLAWLENELVNKKTTLDEVDAADKLEQIRSKHDLFAGLSFDTISSTGPNGAVIHYKPEKGSCSIIDPTAIYLCDSGAQYLDGTTDVTRTFHFGKPTDLEKKAFTLVLKGLISIDTAVFPKGTSGFALDALARQHLWKEGLDYLHGTGHGVGSYLNVHEGPIGIGTRVQYTEVPIAPGNVISDEPGFYEDGKFGIRIENIIMAREVQTAHKFGDKPWLGFEHVTMAPIGQNLIEPSLLTDAELKWVNDYHAEVWEKTHKFFENDDGRNPYANGYGYSDTSRYDRGDGGGYGSNGSNSLGMNGYGDGGGGGNNGGSGGHDLRPGGYGGFYAEASQSSLSPAQSPERRRDRWDRDPEHASSRSRTREGDAERATLGSRDGRARGETSWLGGGSSSRERERELNTVARAGGKGGSQAIEDVLQMVQRDWAFVASESCVPVQVALQLMDTSTLGKAEREPEFLEIHDQIQRTLKSVVNEHHQGFNSSIGTYHKIQTSIQTSQTRVRNLKNALEGAKSGLLSTKPELKGLATSSQKYDDIIQLFSQIQEIQSLPEKLESRISDKRFLAAVEVLHDALRLLRRSELENIGALADIRAYFGSQEASLTDILIEELHDHLYLKSPYCANRWKPPTADGEGNGVSSSSWSGNSSWERPVYNFLAKLDASNPMVEDASRNPEADTFYYIQLLIEALNKMGHLDIAVNCIEQRLPVELFSVVDKTNAEIDVRYPDLTSTRGFAAQDSRSGVATKTIETRGHVLSEFLWTLYAKFESIAEGHRVVHDVIAAIVAREGIPKGNTLGGGFKELWKLYQSEIRSLLHDYLATDVEYRPRDEDDARRQIYTGQRDKNKKMFKLSETDQTTEIQAEQSELDEILRSSVPGLVTKSNQKFAVTDSSDVRQGNSGTGHKILIEPSVFNISLLLPPSLSFIQRLKEIVPVDSDLAMTTLTSFLDDFLVNVFLPQLDDTVTDLCTLAIVSTDAFTEDPQWSTVSPRPVFKGAVKFMSIIQEFSKMLSSIPQDQAFTQLLLSQIVTYYDKCCGWYKALVTKVSPRDNGEPRLKAAAGFAKAGDVHDTVVSLWKEATNDKWALVDKEIALLLQLTSEVPLEPYDIISDPKTVVALSLLYNSMQWFTSHLAQLRQIMPPSSEARRPETGPPNRRWTLIGAMKYKVDGVSQPIYLPLNPETAVIFDNTLESLRELAYTALFALHIGCRCGVIHMLKKTMAGPNPRNQRASEPTTPAPSSTAHWWHILMNQPTAASPTILELNRDLISFDSNISTYLGPSERWFITSGLARFIDQTFVANTHLIGAMNENGALRLQLDVLVLQQNLKNIIIDPQHDPAHNGDSIPGEEHHEVVALPRSAKFLDWFLEGAEKALDYAKEEKESFAAHGEQALAAGNAEPFSYEELKILIDLCFSDALLGPRGAENREEFMAAKKASADALLRLNEVMWDSK</sequence>
<dbReference type="InterPro" id="IPR036005">
    <property type="entry name" value="Creatinase/aminopeptidase-like"/>
</dbReference>
<feature type="compositionally biased region" description="Low complexity" evidence="15">
    <location>
        <begin position="704"/>
        <end position="715"/>
    </location>
</feature>
<reference evidence="21 22" key="1">
    <citation type="submission" date="2016-12" db="EMBL/GenBank/DDBJ databases">
        <title>The genomes of Aspergillus section Nigri reveals drivers in fungal speciation.</title>
        <authorList>
            <consortium name="DOE Joint Genome Institute"/>
            <person name="Vesth T.C."/>
            <person name="Nybo J."/>
            <person name="Theobald S."/>
            <person name="Brandl J."/>
            <person name="Frisvad J.C."/>
            <person name="Nielsen K.F."/>
            <person name="Lyhne E.K."/>
            <person name="Kogle M.E."/>
            <person name="Kuo A."/>
            <person name="Riley R."/>
            <person name="Clum A."/>
            <person name="Nolan M."/>
            <person name="Lipzen A."/>
            <person name="Salamov A."/>
            <person name="Henrissat B."/>
            <person name="Wiebenga A."/>
            <person name="De Vries R.P."/>
            <person name="Grigoriev I.V."/>
            <person name="Mortensen U.H."/>
            <person name="Andersen M.R."/>
            <person name="Baker S.E."/>
        </authorList>
    </citation>
    <scope>NUCLEOTIDE SEQUENCE [LARGE SCALE GENOMIC DNA]</scope>
    <source>
        <strain evidence="21 22">JOP 1030-1</strain>
    </source>
</reference>
<dbReference type="EMBL" id="KZ821260">
    <property type="protein sequence ID" value="PYH41719.1"/>
    <property type="molecule type" value="Genomic_DNA"/>
</dbReference>
<evidence type="ECO:0000256" key="13">
    <source>
        <dbReference type="ARBA" id="ARBA00030849"/>
    </source>
</evidence>
<dbReference type="PANTHER" id="PTHR43763:SF6">
    <property type="entry name" value="XAA-PRO AMINOPEPTIDASE 1"/>
    <property type="match status" value="1"/>
</dbReference>
<feature type="compositionally biased region" description="Gly residues" evidence="15">
    <location>
        <begin position="683"/>
        <end position="700"/>
    </location>
</feature>
<comment type="similarity">
    <text evidence="4">Belongs to the peptidase M24B family.</text>
</comment>
<evidence type="ECO:0000256" key="5">
    <source>
        <dbReference type="ARBA" id="ARBA00012574"/>
    </source>
</evidence>
<dbReference type="Pfam" id="PF04048">
    <property type="entry name" value="Sec8_N"/>
    <property type="match status" value="1"/>
</dbReference>
<evidence type="ECO:0000313" key="22">
    <source>
        <dbReference type="Proteomes" id="UP000248349"/>
    </source>
</evidence>
<dbReference type="FunFam" id="3.40.350.10:FF:000010">
    <property type="entry name" value="Probable Xaa-Pro aminopeptidase P"/>
    <property type="match status" value="1"/>
</dbReference>
<feature type="domain" description="Creatinase N-terminal" evidence="17">
    <location>
        <begin position="49"/>
        <end position="187"/>
    </location>
</feature>
<evidence type="ECO:0000256" key="10">
    <source>
        <dbReference type="ARBA" id="ARBA00022801"/>
    </source>
</evidence>
<keyword evidence="8" id="KW-0645">Protease</keyword>
<dbReference type="InterPro" id="IPR033740">
    <property type="entry name" value="Pept_M24B"/>
</dbReference>
<evidence type="ECO:0000256" key="15">
    <source>
        <dbReference type="SAM" id="MobiDB-lite"/>
    </source>
</evidence>
<keyword evidence="11" id="KW-0482">Metalloprotease</keyword>
<dbReference type="GO" id="GO:0006904">
    <property type="term" value="P:vesicle docking involved in exocytosis"/>
    <property type="evidence" value="ECO:0007669"/>
    <property type="project" value="InterPro"/>
</dbReference>
<proteinExistence type="inferred from homology"/>
<dbReference type="FunFam" id="3.90.230.10:FF:000007">
    <property type="entry name" value="Xaa-Pro aminopeptidase P"/>
    <property type="match status" value="1"/>
</dbReference>
<feature type="compositionally biased region" description="Basic and acidic residues" evidence="15">
    <location>
        <begin position="716"/>
        <end position="755"/>
    </location>
</feature>
<protein>
    <recommendedName>
        <fullName evidence="6">Probable Xaa-Pro aminopeptidase P</fullName>
        <ecNumber evidence="5">3.4.11.9</ecNumber>
    </recommendedName>
    <alternativeName>
        <fullName evidence="13">Aminoacylproline aminopeptidase</fullName>
    </alternativeName>
    <alternativeName>
        <fullName evidence="14">Prolidase</fullName>
    </alternativeName>
</protein>
<dbReference type="Gene3D" id="3.40.350.10">
    <property type="entry name" value="Creatinase/prolidase N-terminal domain"/>
    <property type="match status" value="2"/>
</dbReference>
<dbReference type="InterPro" id="IPR000994">
    <property type="entry name" value="Pept_M24"/>
</dbReference>
<comment type="catalytic activity">
    <reaction evidence="1">
        <text>Release of any N-terminal amino acid, including proline, that is linked to proline, even from a dipeptide or tripeptide.</text>
        <dbReference type="EC" id="3.4.11.9"/>
    </reaction>
</comment>
<feature type="domain" description="Peptidase M24 C-terminal" evidence="19">
    <location>
        <begin position="589"/>
        <end position="637"/>
    </location>
</feature>
<accession>A0A318Z3Z3</accession>
<dbReference type="GO" id="GO:0006508">
    <property type="term" value="P:proteolysis"/>
    <property type="evidence" value="ECO:0007669"/>
    <property type="project" value="UniProtKB-KW"/>
</dbReference>
<dbReference type="PROSITE" id="PS00491">
    <property type="entry name" value="PROLINE_PEPTIDASE"/>
    <property type="match status" value="1"/>
</dbReference>
<dbReference type="PANTHER" id="PTHR43763">
    <property type="entry name" value="XAA-PRO AMINOPEPTIDASE 1"/>
    <property type="match status" value="1"/>
</dbReference>
<evidence type="ECO:0000256" key="7">
    <source>
        <dbReference type="ARBA" id="ARBA00022438"/>
    </source>
</evidence>
<evidence type="ECO:0000256" key="9">
    <source>
        <dbReference type="ARBA" id="ARBA00022723"/>
    </source>
</evidence>
<dbReference type="Pfam" id="PF20652">
    <property type="entry name" value="Sec8_C"/>
    <property type="match status" value="1"/>
</dbReference>
<dbReference type="Pfam" id="PF00557">
    <property type="entry name" value="Peptidase_M24"/>
    <property type="match status" value="1"/>
</dbReference>
<keyword evidence="12" id="KW-0464">Manganese</keyword>
<dbReference type="InterPro" id="IPR029149">
    <property type="entry name" value="Creatin/AminoP/Spt16_N"/>
</dbReference>
<feature type="domain" description="Exocyst complex component Sec8 N-terminal" evidence="18">
    <location>
        <begin position="788"/>
        <end position="927"/>
    </location>
</feature>
<feature type="region of interest" description="Disordered" evidence="15">
    <location>
        <begin position="683"/>
        <end position="772"/>
    </location>
</feature>
<evidence type="ECO:0000259" key="17">
    <source>
        <dbReference type="Pfam" id="PF01321"/>
    </source>
</evidence>
<evidence type="ECO:0000256" key="12">
    <source>
        <dbReference type="ARBA" id="ARBA00023211"/>
    </source>
</evidence>
<name>A0A318Z3Z3_9EURO</name>
<evidence type="ECO:0000256" key="14">
    <source>
        <dbReference type="ARBA" id="ARBA00032413"/>
    </source>
</evidence>